<accession>A0A0K1EN14</accession>
<dbReference type="AlphaFoldDB" id="A0A0K1EN14"/>
<keyword evidence="3" id="KW-1185">Reference proteome</keyword>
<dbReference type="KEGG" id="ccro:CMC5_065180"/>
<evidence type="ECO:0000256" key="1">
    <source>
        <dbReference type="SAM" id="MobiDB-lite"/>
    </source>
</evidence>
<evidence type="ECO:0000313" key="2">
    <source>
        <dbReference type="EMBL" id="AKT42295.1"/>
    </source>
</evidence>
<feature type="compositionally biased region" description="Basic and acidic residues" evidence="1">
    <location>
        <begin position="215"/>
        <end position="226"/>
    </location>
</feature>
<reference evidence="2 3" key="1">
    <citation type="submission" date="2015-07" db="EMBL/GenBank/DDBJ databases">
        <title>Genome analysis of myxobacterium Chondromyces crocatus Cm c5 reveals a high potential for natural compound synthesis and the genetic basis for the loss of fruiting body formation.</title>
        <authorList>
            <person name="Zaburannyi N."/>
            <person name="Bunk B."/>
            <person name="Maier J."/>
            <person name="Overmann J."/>
            <person name="Mueller R."/>
        </authorList>
    </citation>
    <scope>NUCLEOTIDE SEQUENCE [LARGE SCALE GENOMIC DNA]</scope>
    <source>
        <strain evidence="2 3">Cm c5</strain>
    </source>
</reference>
<dbReference type="EMBL" id="CP012159">
    <property type="protein sequence ID" value="AKT42295.1"/>
    <property type="molecule type" value="Genomic_DNA"/>
</dbReference>
<evidence type="ECO:0000313" key="3">
    <source>
        <dbReference type="Proteomes" id="UP000067626"/>
    </source>
</evidence>
<dbReference type="Proteomes" id="UP000067626">
    <property type="component" value="Chromosome"/>
</dbReference>
<proteinExistence type="predicted"/>
<organism evidence="2 3">
    <name type="scientific">Chondromyces crocatus</name>
    <dbReference type="NCBI Taxonomy" id="52"/>
    <lineage>
        <taxon>Bacteria</taxon>
        <taxon>Pseudomonadati</taxon>
        <taxon>Myxococcota</taxon>
        <taxon>Polyangia</taxon>
        <taxon>Polyangiales</taxon>
        <taxon>Polyangiaceae</taxon>
        <taxon>Chondromyces</taxon>
    </lineage>
</organism>
<gene>
    <name evidence="2" type="ORF">CMC5_065180</name>
</gene>
<feature type="region of interest" description="Disordered" evidence="1">
    <location>
        <begin position="215"/>
        <end position="234"/>
    </location>
</feature>
<sequence length="234" mass="25900">MIAGPNSSTRLMRRALSHSMGALAAAIAADLERTDEDRTFFENEKSKLEPLVAQLRSVHLAIEDHELGPGEVLQGQVEMGDEVLDRGVRVANTRTKLGLRGKSGLDASHAFGTRVDELVKKPLAAEPGAVLDAVQRLNDVPPFDEKEKLQQDLTRRAEQQESFLRARDAGYKLLMQKKSEAARLVVESALSLASLRGAMEHRFPRQRDYVKRFFMDARPRSPKPGESEGEGESG</sequence>
<name>A0A0K1EN14_CHOCO</name>
<protein>
    <submittedName>
        <fullName evidence="2">Uncharacterized protein</fullName>
    </submittedName>
</protein>